<evidence type="ECO:0000313" key="3">
    <source>
        <dbReference type="EMBL" id="MBC5689416.1"/>
    </source>
</evidence>
<dbReference type="InterPro" id="IPR039445">
    <property type="entry name" value="DauR-like_HTH"/>
</dbReference>
<dbReference type="Pfam" id="PF08348">
    <property type="entry name" value="PAS_6"/>
    <property type="match status" value="1"/>
</dbReference>
<reference evidence="3" key="1">
    <citation type="submission" date="2020-08" db="EMBL/GenBank/DDBJ databases">
        <title>Genome public.</title>
        <authorList>
            <person name="Liu C."/>
            <person name="Sun Q."/>
        </authorList>
    </citation>
    <scope>NUCLEOTIDE SEQUENCE</scope>
    <source>
        <strain evidence="3">NSJ-55</strain>
    </source>
</reference>
<evidence type="ECO:0000259" key="2">
    <source>
        <dbReference type="Pfam" id="PF13309"/>
    </source>
</evidence>
<dbReference type="Pfam" id="PF13309">
    <property type="entry name" value="HTH_22"/>
    <property type="match status" value="1"/>
</dbReference>
<sequence length="222" mass="24901">MTDQEILSLFIPFVKFLGEVLGENTEVVLHDISCPEQSIVAIEHGFHSGRTVGSSLTDFAFQVTNNKEYESEDYLVNYKAKAKGKEFIASTFYIKNQGRLIGMLCLNTDTTAVRSFMKTTQQLIETLHIGGAVLTMDKNNSMNTSVEENLDIPIVSFADSIIAKTIADSDISPERMTRKEKMEIVWDLADRGIPRMKGAISEIARQLKLSESTVYRYISQKS</sequence>
<organism evidence="3 4">
    <name type="scientific">Mediterraneibacter hominis</name>
    <dbReference type="NCBI Taxonomy" id="2763054"/>
    <lineage>
        <taxon>Bacteria</taxon>
        <taxon>Bacillati</taxon>
        <taxon>Bacillota</taxon>
        <taxon>Clostridia</taxon>
        <taxon>Lachnospirales</taxon>
        <taxon>Lachnospiraceae</taxon>
        <taxon>Mediterraneibacter</taxon>
    </lineage>
</organism>
<evidence type="ECO:0000259" key="1">
    <source>
        <dbReference type="Pfam" id="PF08348"/>
    </source>
</evidence>
<dbReference type="PANTHER" id="PTHR35568:SF1">
    <property type="entry name" value="TRANSCRIPTIONAL REGULATOR DAUR"/>
    <property type="match status" value="1"/>
</dbReference>
<dbReference type="EMBL" id="JACOPF010000002">
    <property type="protein sequence ID" value="MBC5689416.1"/>
    <property type="molecule type" value="Genomic_DNA"/>
</dbReference>
<dbReference type="Proteomes" id="UP000652477">
    <property type="component" value="Unassembled WGS sequence"/>
</dbReference>
<accession>A0A923RQE6</accession>
<protein>
    <submittedName>
        <fullName evidence="3">PAS domain-containing protein</fullName>
    </submittedName>
</protein>
<gene>
    <name evidence="3" type="ORF">H8S37_10855</name>
</gene>
<keyword evidence="4" id="KW-1185">Reference proteome</keyword>
<feature type="domain" description="YheO-like" evidence="1">
    <location>
        <begin position="8"/>
        <end position="116"/>
    </location>
</feature>
<dbReference type="RefSeq" id="WP_186876086.1">
    <property type="nucleotide sequence ID" value="NZ_JACOPF010000002.1"/>
</dbReference>
<dbReference type="AlphaFoldDB" id="A0A923RQE6"/>
<evidence type="ECO:0000313" key="4">
    <source>
        <dbReference type="Proteomes" id="UP000652477"/>
    </source>
</evidence>
<comment type="caution">
    <text evidence="3">The sequence shown here is derived from an EMBL/GenBank/DDBJ whole genome shotgun (WGS) entry which is preliminary data.</text>
</comment>
<dbReference type="InterPro" id="IPR039446">
    <property type="entry name" value="DauR-like"/>
</dbReference>
<proteinExistence type="predicted"/>
<dbReference type="PANTHER" id="PTHR35568">
    <property type="entry name" value="TRANSCRIPTIONAL REGULATOR DAUR"/>
    <property type="match status" value="1"/>
</dbReference>
<feature type="domain" description="Transcriptional regulator DauR-like HTH" evidence="2">
    <location>
        <begin position="159"/>
        <end position="218"/>
    </location>
</feature>
<name>A0A923RQE6_9FIRM</name>
<dbReference type="InterPro" id="IPR013559">
    <property type="entry name" value="YheO"/>
</dbReference>